<keyword evidence="3" id="KW-1185">Reference proteome</keyword>
<sequence>MLALGIMNSRSLNSPQRILLKGFYNHNSPKEFNLPRFEKENVVLAMGKFRIVDYTSEERNISIPKIILNDLIKLDVNPSCIPKFLILINMTVKVQNPLVIKDNDAIIIVAFIDHVDQDSFTIEIDYQQKLLLNSVNILWKTETTNEATGSQSISEKIATRINANDKNKNLSSMNKILSGIVEPSPANSKASTKNEDSLFTNKKTSSITKPSTTNSKNKKKLSTNKNKLSIKPSSEIAKPSIRTRTRRQLTDLAKEALANSDKQAAIFPSTNHNHK</sequence>
<evidence type="ECO:0000313" key="2">
    <source>
        <dbReference type="EMBL" id="CAG8491899.1"/>
    </source>
</evidence>
<organism evidence="2 3">
    <name type="scientific">Gigaspora margarita</name>
    <dbReference type="NCBI Taxonomy" id="4874"/>
    <lineage>
        <taxon>Eukaryota</taxon>
        <taxon>Fungi</taxon>
        <taxon>Fungi incertae sedis</taxon>
        <taxon>Mucoromycota</taxon>
        <taxon>Glomeromycotina</taxon>
        <taxon>Glomeromycetes</taxon>
        <taxon>Diversisporales</taxon>
        <taxon>Gigasporaceae</taxon>
        <taxon>Gigaspora</taxon>
    </lineage>
</organism>
<dbReference type="EMBL" id="CAJVQB010000489">
    <property type="protein sequence ID" value="CAG8491899.1"/>
    <property type="molecule type" value="Genomic_DNA"/>
</dbReference>
<gene>
    <name evidence="2" type="ORF">GMARGA_LOCUS1760</name>
</gene>
<comment type="caution">
    <text evidence="2">The sequence shown here is derived from an EMBL/GenBank/DDBJ whole genome shotgun (WGS) entry which is preliminary data.</text>
</comment>
<accession>A0ABM8W093</accession>
<evidence type="ECO:0000256" key="1">
    <source>
        <dbReference type="SAM" id="MobiDB-lite"/>
    </source>
</evidence>
<reference evidence="2 3" key="1">
    <citation type="submission" date="2021-06" db="EMBL/GenBank/DDBJ databases">
        <authorList>
            <person name="Kallberg Y."/>
            <person name="Tangrot J."/>
            <person name="Rosling A."/>
        </authorList>
    </citation>
    <scope>NUCLEOTIDE SEQUENCE [LARGE SCALE GENOMIC DNA]</scope>
    <source>
        <strain evidence="2 3">120-4 pot B 10/14</strain>
    </source>
</reference>
<protein>
    <submittedName>
        <fullName evidence="2">19675_t:CDS:1</fullName>
    </submittedName>
</protein>
<feature type="compositionally biased region" description="Low complexity" evidence="1">
    <location>
        <begin position="200"/>
        <end position="215"/>
    </location>
</feature>
<dbReference type="Proteomes" id="UP000789901">
    <property type="component" value="Unassembled WGS sequence"/>
</dbReference>
<proteinExistence type="predicted"/>
<feature type="region of interest" description="Disordered" evidence="1">
    <location>
        <begin position="181"/>
        <end position="245"/>
    </location>
</feature>
<name>A0ABM8W093_GIGMA</name>
<evidence type="ECO:0000313" key="3">
    <source>
        <dbReference type="Proteomes" id="UP000789901"/>
    </source>
</evidence>